<accession>A0AA88DJF2</accession>
<dbReference type="AlphaFoldDB" id="A0AA88DJF2"/>
<proteinExistence type="predicted"/>
<name>A0AA88DJF2_FICCA</name>
<dbReference type="Proteomes" id="UP001187192">
    <property type="component" value="Unassembled WGS sequence"/>
</dbReference>
<dbReference type="PANTHER" id="PTHR36038">
    <property type="entry name" value="OS06G0102750 PROTEIN"/>
    <property type="match status" value="1"/>
</dbReference>
<feature type="region of interest" description="Disordered" evidence="1">
    <location>
        <begin position="123"/>
        <end position="173"/>
    </location>
</feature>
<feature type="region of interest" description="Disordered" evidence="1">
    <location>
        <begin position="10"/>
        <end position="34"/>
    </location>
</feature>
<feature type="compositionally biased region" description="Polar residues" evidence="1">
    <location>
        <begin position="128"/>
        <end position="156"/>
    </location>
</feature>
<gene>
    <name evidence="2" type="ORF">TIFTF001_019510</name>
</gene>
<protein>
    <submittedName>
        <fullName evidence="2">Uncharacterized protein</fullName>
    </submittedName>
</protein>
<evidence type="ECO:0000313" key="3">
    <source>
        <dbReference type="Proteomes" id="UP001187192"/>
    </source>
</evidence>
<comment type="caution">
    <text evidence="2">The sequence shown here is derived from an EMBL/GenBank/DDBJ whole genome shotgun (WGS) entry which is preliminary data.</text>
</comment>
<feature type="compositionally biased region" description="Basic and acidic residues" evidence="1">
    <location>
        <begin position="158"/>
        <end position="173"/>
    </location>
</feature>
<dbReference type="EMBL" id="BTGU01000033">
    <property type="protein sequence ID" value="GMN50349.1"/>
    <property type="molecule type" value="Genomic_DNA"/>
</dbReference>
<dbReference type="PANTHER" id="PTHR36038:SF3">
    <property type="entry name" value="OVATE FAMILY PROTEIN"/>
    <property type="match status" value="1"/>
</dbReference>
<evidence type="ECO:0000256" key="1">
    <source>
        <dbReference type="SAM" id="MobiDB-lite"/>
    </source>
</evidence>
<organism evidence="2 3">
    <name type="scientific">Ficus carica</name>
    <name type="common">Common fig</name>
    <dbReference type="NCBI Taxonomy" id="3494"/>
    <lineage>
        <taxon>Eukaryota</taxon>
        <taxon>Viridiplantae</taxon>
        <taxon>Streptophyta</taxon>
        <taxon>Embryophyta</taxon>
        <taxon>Tracheophyta</taxon>
        <taxon>Spermatophyta</taxon>
        <taxon>Magnoliopsida</taxon>
        <taxon>eudicotyledons</taxon>
        <taxon>Gunneridae</taxon>
        <taxon>Pentapetalae</taxon>
        <taxon>rosids</taxon>
        <taxon>fabids</taxon>
        <taxon>Rosales</taxon>
        <taxon>Moraceae</taxon>
        <taxon>Ficeae</taxon>
        <taxon>Ficus</taxon>
    </lineage>
</organism>
<sequence length="295" mass="32746">MQQFLHRLFKATHDKGKDDGPGPTNQKERANDQEVGRKHVIAFKQKGGVYNGRSKNVKGSKLGTKKYLKLFLLCRKDTATACFYNTINLRRPSDINDTGHHWRSPMKMKKEDIARGLGISKMQDHQANHSSGNRVLPISETTSSANSSGTNDGQSVGESEKKEKGKGDKAKTMSRMKELLRWAAAAAAKSEKASKFMGRRKVLQFRNRGALKAVPDDDQLSNESPKISFRWDVESCSTISSAYSSLSLPSSLKNGSALTTQHSLDSISNIHDSDHTPPRKGNWITTDLEFVVLEL</sequence>
<reference evidence="2" key="1">
    <citation type="submission" date="2023-07" db="EMBL/GenBank/DDBJ databases">
        <title>draft genome sequence of fig (Ficus carica).</title>
        <authorList>
            <person name="Takahashi T."/>
            <person name="Nishimura K."/>
        </authorList>
    </citation>
    <scope>NUCLEOTIDE SEQUENCE</scope>
</reference>
<keyword evidence="3" id="KW-1185">Reference proteome</keyword>
<feature type="compositionally biased region" description="Basic and acidic residues" evidence="1">
    <location>
        <begin position="11"/>
        <end position="34"/>
    </location>
</feature>
<evidence type="ECO:0000313" key="2">
    <source>
        <dbReference type="EMBL" id="GMN50349.1"/>
    </source>
</evidence>